<dbReference type="InterPro" id="IPR023631">
    <property type="entry name" value="Amidase_dom"/>
</dbReference>
<evidence type="ECO:0000313" key="2">
    <source>
        <dbReference type="EMBL" id="KAE9406952.1"/>
    </source>
</evidence>
<gene>
    <name evidence="2" type="ORF">BT96DRAFT_963384</name>
</gene>
<reference evidence="2" key="1">
    <citation type="journal article" date="2019" name="Environ. Microbiol.">
        <title>Fungal ecological strategies reflected in gene transcription - a case study of two litter decomposers.</title>
        <authorList>
            <person name="Barbi F."/>
            <person name="Kohler A."/>
            <person name="Barry K."/>
            <person name="Baskaran P."/>
            <person name="Daum C."/>
            <person name="Fauchery L."/>
            <person name="Ihrmark K."/>
            <person name="Kuo A."/>
            <person name="LaButti K."/>
            <person name="Lipzen A."/>
            <person name="Morin E."/>
            <person name="Grigoriev I.V."/>
            <person name="Henrissat B."/>
            <person name="Lindahl B."/>
            <person name="Martin F."/>
        </authorList>
    </citation>
    <scope>NUCLEOTIDE SEQUENCE</scope>
    <source>
        <strain evidence="2">JB14</strain>
    </source>
</reference>
<evidence type="ECO:0000259" key="1">
    <source>
        <dbReference type="Pfam" id="PF01425"/>
    </source>
</evidence>
<protein>
    <submittedName>
        <fullName evidence="2">Amidase signature enzyme</fullName>
    </submittedName>
</protein>
<dbReference type="InterPro" id="IPR036928">
    <property type="entry name" value="AS_sf"/>
</dbReference>
<dbReference type="EMBL" id="ML769399">
    <property type="protein sequence ID" value="KAE9406952.1"/>
    <property type="molecule type" value="Genomic_DNA"/>
</dbReference>
<dbReference type="SUPFAM" id="SSF75304">
    <property type="entry name" value="Amidase signature (AS) enzymes"/>
    <property type="match status" value="1"/>
</dbReference>
<evidence type="ECO:0000313" key="3">
    <source>
        <dbReference type="Proteomes" id="UP000799118"/>
    </source>
</evidence>
<keyword evidence="3" id="KW-1185">Reference proteome</keyword>
<dbReference type="Pfam" id="PF01425">
    <property type="entry name" value="Amidase"/>
    <property type="match status" value="1"/>
</dbReference>
<dbReference type="PANTHER" id="PTHR42678">
    <property type="entry name" value="AMIDASE"/>
    <property type="match status" value="1"/>
</dbReference>
<dbReference type="AlphaFoldDB" id="A0A6A4I4U8"/>
<name>A0A6A4I4U8_9AGAR</name>
<dbReference type="Proteomes" id="UP000799118">
    <property type="component" value="Unassembled WGS sequence"/>
</dbReference>
<accession>A0A6A4I4U8</accession>
<dbReference type="PANTHER" id="PTHR42678:SF34">
    <property type="entry name" value="OS04G0183300 PROTEIN"/>
    <property type="match status" value="1"/>
</dbReference>
<dbReference type="Gene3D" id="3.90.1300.10">
    <property type="entry name" value="Amidase signature (AS) domain"/>
    <property type="match status" value="1"/>
</dbReference>
<sequence length="550" mass="58752">MNSRKRSENHHLPDLYEAGVLEIQAGLDAGHFSSVDLVKAYFARIEEVNVKGPALRAVIELNPSAVAQAAALDLERSRNGKRGPLHGIPVLLKDNIATIASEGMNTTAGSYSLFKSIVPDDAVIVKRLRKAGAIILGKSNLSEFAHFRADSTPNGWSARGGFGTGAYYPGSDPCGSSSGSGVAASIGLATVTIGTETDGSITCPSAYNNIVGIKPTLGLVSRTGVIPISIHQDTIGPMTRSLEDSAIVLSVIAGPDPSDNYTLAQPIPVPDYTKALVKDALRGKRIAVLRRTFIPGHSPEQAHPYIFEVFDEAVKTIESLGAVTVQANMSSIDEMLLSGEEDLVCEIDFKIQMNEYFASLKANPSGVQSVADLIKFNEDHPELEMPPGLEDQTYLTMSESTSGPNSTYFDALRRYNELAAIQGIDAVLRDCNADAIVVPAFGTTTPSALAGYPIITVPSGFYPENTTIGYSGHGGLIYPAPGLPIGLSFLGTAFSEFELIGLAYAYEQATRTRLQRRAFEAAIPVTQLRDVMLPRGHSFEANNKVPRPPL</sequence>
<proteinExistence type="predicted"/>
<dbReference type="OrthoDB" id="566138at2759"/>
<feature type="domain" description="Amidase" evidence="1">
    <location>
        <begin position="36"/>
        <end position="499"/>
    </location>
</feature>
<organism evidence="2 3">
    <name type="scientific">Gymnopus androsaceus JB14</name>
    <dbReference type="NCBI Taxonomy" id="1447944"/>
    <lineage>
        <taxon>Eukaryota</taxon>
        <taxon>Fungi</taxon>
        <taxon>Dikarya</taxon>
        <taxon>Basidiomycota</taxon>
        <taxon>Agaricomycotina</taxon>
        <taxon>Agaricomycetes</taxon>
        <taxon>Agaricomycetidae</taxon>
        <taxon>Agaricales</taxon>
        <taxon>Marasmiineae</taxon>
        <taxon>Omphalotaceae</taxon>
        <taxon>Gymnopus</taxon>
    </lineage>
</organism>